<dbReference type="GO" id="GO:0008024">
    <property type="term" value="C:cyclin/CDK positive transcription elongation factor complex"/>
    <property type="evidence" value="ECO:0007669"/>
    <property type="project" value="TreeGrafter"/>
</dbReference>
<keyword evidence="3" id="KW-0723">Serine/threonine-protein kinase</keyword>
<feature type="compositionally biased region" description="Basic and acidic residues" evidence="11">
    <location>
        <begin position="142"/>
        <end position="165"/>
    </location>
</feature>
<evidence type="ECO:0000259" key="12">
    <source>
        <dbReference type="PROSITE" id="PS50011"/>
    </source>
</evidence>
<evidence type="ECO:0000256" key="1">
    <source>
        <dbReference type="ARBA" id="ARBA00006485"/>
    </source>
</evidence>
<dbReference type="FunFam" id="3.30.200.20:FF:000270">
    <property type="entry name" value="Serine/threonine-protein kinase bur1"/>
    <property type="match status" value="1"/>
</dbReference>
<evidence type="ECO:0000256" key="9">
    <source>
        <dbReference type="ARBA" id="ARBA00048367"/>
    </source>
</evidence>
<dbReference type="OrthoDB" id="204883at2759"/>
<feature type="compositionally biased region" description="Basic and acidic residues" evidence="11">
    <location>
        <begin position="643"/>
        <end position="668"/>
    </location>
</feature>
<dbReference type="InterPro" id="IPR050108">
    <property type="entry name" value="CDK"/>
</dbReference>
<dbReference type="EMBL" id="KN847042">
    <property type="protein sequence ID" value="KIW29802.1"/>
    <property type="molecule type" value="Genomic_DNA"/>
</dbReference>
<dbReference type="GO" id="GO:0030332">
    <property type="term" value="F:cyclin binding"/>
    <property type="evidence" value="ECO:0007669"/>
    <property type="project" value="TreeGrafter"/>
</dbReference>
<evidence type="ECO:0000256" key="2">
    <source>
        <dbReference type="ARBA" id="ARBA00012425"/>
    </source>
</evidence>
<dbReference type="Gene3D" id="3.30.200.20">
    <property type="entry name" value="Phosphorylase Kinase, domain 1"/>
    <property type="match status" value="1"/>
</dbReference>
<feature type="compositionally biased region" description="Basic and acidic residues" evidence="11">
    <location>
        <begin position="1070"/>
        <end position="1081"/>
    </location>
</feature>
<dbReference type="PANTHER" id="PTHR24056:SF546">
    <property type="entry name" value="CYCLIN-DEPENDENT KINASE 12"/>
    <property type="match status" value="1"/>
</dbReference>
<keyword evidence="14" id="KW-1185">Reference proteome</keyword>
<dbReference type="FunFam" id="1.10.510.10:FF:000440">
    <property type="entry name" value="Serine/threonine-protein kinase bur1"/>
    <property type="match status" value="1"/>
</dbReference>
<feature type="compositionally biased region" description="Low complexity" evidence="11">
    <location>
        <begin position="669"/>
        <end position="678"/>
    </location>
</feature>
<feature type="compositionally biased region" description="Basic and acidic residues" evidence="11">
    <location>
        <begin position="312"/>
        <end position="325"/>
    </location>
</feature>
<dbReference type="Gene3D" id="1.10.510.10">
    <property type="entry name" value="Transferase(Phosphotransferase) domain 1"/>
    <property type="match status" value="1"/>
</dbReference>
<feature type="compositionally biased region" description="Low complexity" evidence="11">
    <location>
        <begin position="582"/>
        <end position="617"/>
    </location>
</feature>
<evidence type="ECO:0000256" key="5">
    <source>
        <dbReference type="ARBA" id="ARBA00022741"/>
    </source>
</evidence>
<comment type="catalytic activity">
    <reaction evidence="8">
        <text>L-threonyl-[protein] + ATP = O-phospho-L-threonyl-[protein] + ADP + H(+)</text>
        <dbReference type="Rhea" id="RHEA:46608"/>
        <dbReference type="Rhea" id="RHEA-COMP:11060"/>
        <dbReference type="Rhea" id="RHEA-COMP:11605"/>
        <dbReference type="ChEBI" id="CHEBI:15378"/>
        <dbReference type="ChEBI" id="CHEBI:30013"/>
        <dbReference type="ChEBI" id="CHEBI:30616"/>
        <dbReference type="ChEBI" id="CHEBI:61977"/>
        <dbReference type="ChEBI" id="CHEBI:456216"/>
        <dbReference type="EC" id="2.7.11.22"/>
    </reaction>
</comment>
<dbReference type="PANTHER" id="PTHR24056">
    <property type="entry name" value="CELL DIVISION PROTEIN KINASE"/>
    <property type="match status" value="1"/>
</dbReference>
<feature type="compositionally biased region" description="Basic and acidic residues" evidence="11">
    <location>
        <begin position="1029"/>
        <end position="1062"/>
    </location>
</feature>
<dbReference type="InterPro" id="IPR011009">
    <property type="entry name" value="Kinase-like_dom_sf"/>
</dbReference>
<evidence type="ECO:0000256" key="4">
    <source>
        <dbReference type="ARBA" id="ARBA00022679"/>
    </source>
</evidence>
<feature type="domain" description="Protein kinase" evidence="12">
    <location>
        <begin position="720"/>
        <end position="1005"/>
    </location>
</feature>
<organism evidence="13 14">
    <name type="scientific">Cladophialophora immunda</name>
    <dbReference type="NCBI Taxonomy" id="569365"/>
    <lineage>
        <taxon>Eukaryota</taxon>
        <taxon>Fungi</taxon>
        <taxon>Dikarya</taxon>
        <taxon>Ascomycota</taxon>
        <taxon>Pezizomycotina</taxon>
        <taxon>Eurotiomycetes</taxon>
        <taxon>Chaetothyriomycetidae</taxon>
        <taxon>Chaetothyriales</taxon>
        <taxon>Herpotrichiellaceae</taxon>
        <taxon>Cladophialophora</taxon>
    </lineage>
</organism>
<feature type="compositionally biased region" description="Basic and acidic residues" evidence="11">
    <location>
        <begin position="193"/>
        <end position="204"/>
    </location>
</feature>
<dbReference type="Pfam" id="PF00069">
    <property type="entry name" value="Pkinase"/>
    <property type="match status" value="1"/>
</dbReference>
<reference evidence="13 14" key="1">
    <citation type="submission" date="2015-01" db="EMBL/GenBank/DDBJ databases">
        <title>The Genome Sequence of Cladophialophora immunda CBS83496.</title>
        <authorList>
            <consortium name="The Broad Institute Genomics Platform"/>
            <person name="Cuomo C."/>
            <person name="de Hoog S."/>
            <person name="Gorbushina A."/>
            <person name="Stielow B."/>
            <person name="Teixiera M."/>
            <person name="Abouelleil A."/>
            <person name="Chapman S.B."/>
            <person name="Priest M."/>
            <person name="Young S.K."/>
            <person name="Wortman J."/>
            <person name="Nusbaum C."/>
            <person name="Birren B."/>
        </authorList>
    </citation>
    <scope>NUCLEOTIDE SEQUENCE [LARGE SCALE GENOMIC DNA]</scope>
    <source>
        <strain evidence="13 14">CBS 83496</strain>
    </source>
</reference>
<dbReference type="GO" id="GO:0005524">
    <property type="term" value="F:ATP binding"/>
    <property type="evidence" value="ECO:0007669"/>
    <property type="project" value="UniProtKB-UniRule"/>
</dbReference>
<feature type="compositionally biased region" description="Basic and acidic residues" evidence="11">
    <location>
        <begin position="25"/>
        <end position="36"/>
    </location>
</feature>
<dbReference type="GeneID" id="27344784"/>
<dbReference type="SMART" id="SM00220">
    <property type="entry name" value="S_TKc"/>
    <property type="match status" value="1"/>
</dbReference>
<dbReference type="InterPro" id="IPR008271">
    <property type="entry name" value="Ser/Thr_kinase_AS"/>
</dbReference>
<feature type="compositionally biased region" description="Low complexity" evidence="11">
    <location>
        <begin position="398"/>
        <end position="411"/>
    </location>
</feature>
<feature type="compositionally biased region" description="Basic residues" evidence="11">
    <location>
        <begin position="178"/>
        <end position="190"/>
    </location>
</feature>
<comment type="similarity">
    <text evidence="1">Belongs to the protein kinase superfamily. CMGC Ser/Thr protein kinase family. CDC2/CDKX subfamily.</text>
</comment>
<dbReference type="GO" id="GO:0004693">
    <property type="term" value="F:cyclin-dependent protein serine/threonine kinase activity"/>
    <property type="evidence" value="ECO:0007669"/>
    <property type="project" value="UniProtKB-EC"/>
</dbReference>
<dbReference type="AlphaFoldDB" id="A0A0D2AWY8"/>
<feature type="compositionally biased region" description="Basic residues" evidence="11">
    <location>
        <begin position="479"/>
        <end position="488"/>
    </location>
</feature>
<evidence type="ECO:0000256" key="3">
    <source>
        <dbReference type="ARBA" id="ARBA00022527"/>
    </source>
</evidence>
<proteinExistence type="inferred from homology"/>
<name>A0A0D2AWY8_9EURO</name>
<keyword evidence="7 10" id="KW-0067">ATP-binding</keyword>
<dbReference type="Proteomes" id="UP000054466">
    <property type="component" value="Unassembled WGS sequence"/>
</dbReference>
<feature type="compositionally biased region" description="Polar residues" evidence="11">
    <location>
        <begin position="522"/>
        <end position="540"/>
    </location>
</feature>
<evidence type="ECO:0000256" key="7">
    <source>
        <dbReference type="ARBA" id="ARBA00022840"/>
    </source>
</evidence>
<dbReference type="CDD" id="cd07840">
    <property type="entry name" value="STKc_CDK9_like"/>
    <property type="match status" value="1"/>
</dbReference>
<feature type="compositionally biased region" description="Basic and acidic residues" evidence="11">
    <location>
        <begin position="1104"/>
        <end position="1119"/>
    </location>
</feature>
<feature type="compositionally biased region" description="Basic and acidic residues" evidence="11">
    <location>
        <begin position="548"/>
        <end position="568"/>
    </location>
</feature>
<dbReference type="HOGENOM" id="CLU_000288_17_1_1"/>
<dbReference type="GO" id="GO:0032968">
    <property type="term" value="P:positive regulation of transcription elongation by RNA polymerase II"/>
    <property type="evidence" value="ECO:0007669"/>
    <property type="project" value="TreeGrafter"/>
</dbReference>
<feature type="compositionally biased region" description="Basic and acidic residues" evidence="11">
    <location>
        <begin position="679"/>
        <end position="688"/>
    </location>
</feature>
<evidence type="ECO:0000313" key="13">
    <source>
        <dbReference type="EMBL" id="KIW29802.1"/>
    </source>
</evidence>
<dbReference type="EC" id="2.7.11.22" evidence="2"/>
<dbReference type="VEuPathDB" id="FungiDB:PV07_05590"/>
<feature type="compositionally biased region" description="Low complexity" evidence="11">
    <location>
        <begin position="119"/>
        <end position="128"/>
    </location>
</feature>
<dbReference type="STRING" id="569365.A0A0D2AWY8"/>
<feature type="compositionally biased region" description="Pro residues" evidence="11">
    <location>
        <begin position="248"/>
        <end position="259"/>
    </location>
</feature>
<feature type="compositionally biased region" description="Basic and acidic residues" evidence="11">
    <location>
        <begin position="230"/>
        <end position="247"/>
    </location>
</feature>
<evidence type="ECO:0000256" key="6">
    <source>
        <dbReference type="ARBA" id="ARBA00022777"/>
    </source>
</evidence>
<dbReference type="InterPro" id="IPR017441">
    <property type="entry name" value="Protein_kinase_ATP_BS"/>
</dbReference>
<protein>
    <recommendedName>
        <fullName evidence="2">cyclin-dependent kinase</fullName>
        <ecNumber evidence="2">2.7.11.22</ecNumber>
    </recommendedName>
</protein>
<feature type="region of interest" description="Disordered" evidence="11">
    <location>
        <begin position="1029"/>
        <end position="1136"/>
    </location>
</feature>
<evidence type="ECO:0000313" key="14">
    <source>
        <dbReference type="Proteomes" id="UP000054466"/>
    </source>
</evidence>
<dbReference type="InterPro" id="IPR000719">
    <property type="entry name" value="Prot_kinase_dom"/>
</dbReference>
<feature type="compositionally biased region" description="Low complexity" evidence="11">
    <location>
        <begin position="1093"/>
        <end position="1103"/>
    </location>
</feature>
<evidence type="ECO:0000256" key="10">
    <source>
        <dbReference type="PROSITE-ProRule" id="PRU10141"/>
    </source>
</evidence>
<keyword evidence="4" id="KW-0808">Transferase</keyword>
<dbReference type="GO" id="GO:0008353">
    <property type="term" value="F:RNA polymerase II CTD heptapeptide repeat kinase activity"/>
    <property type="evidence" value="ECO:0007669"/>
    <property type="project" value="TreeGrafter"/>
</dbReference>
<dbReference type="PROSITE" id="PS00108">
    <property type="entry name" value="PROTEIN_KINASE_ST"/>
    <property type="match status" value="1"/>
</dbReference>
<gene>
    <name evidence="13" type="ORF">PV07_05590</name>
</gene>
<comment type="catalytic activity">
    <reaction evidence="9">
        <text>L-seryl-[protein] + ATP = O-phospho-L-seryl-[protein] + ADP + H(+)</text>
        <dbReference type="Rhea" id="RHEA:17989"/>
        <dbReference type="Rhea" id="RHEA-COMP:9863"/>
        <dbReference type="Rhea" id="RHEA-COMP:11604"/>
        <dbReference type="ChEBI" id="CHEBI:15378"/>
        <dbReference type="ChEBI" id="CHEBI:29999"/>
        <dbReference type="ChEBI" id="CHEBI:30616"/>
        <dbReference type="ChEBI" id="CHEBI:83421"/>
        <dbReference type="ChEBI" id="CHEBI:456216"/>
        <dbReference type="EC" id="2.7.11.22"/>
    </reaction>
</comment>
<dbReference type="PROSITE" id="PS00107">
    <property type="entry name" value="PROTEIN_KINASE_ATP"/>
    <property type="match status" value="1"/>
</dbReference>
<sequence length="1136" mass="128744">MSKKNGKGRAEEQLMQHDGAGEMVSETKRATERSEWEPGPGAGLTQHPNPLPREHHHYDHYSPPNPRISPSSIFANAAPHYMARSRRSPSMKNRWRGEEDPRHRHPHHRPRDRDATREGGPPHSPHSGRPAGEPSVSLDQGQRPDRPPREPRWKRQFSRDGDPRKLHGRKSSISPPRRFSKNKQHHRPPPRKQFGDRPGRRRDFSPTPSSKRRRTRSPSPAGGDGFGFESQRRARSRDFFDIDDRGPPDPPSPFPPGNIPPHSSRPFSPAARSHALDRGNYDPAILRESSPSRARDQRSISPRLPARSSPHRRPESKHSSIETRESSVISTQPSKRPPPGPGRASNKKDNPSSRAPSVVDDTDNRSMDGQYPTRGNHGMNRGQQRPYAENRHQGYGGSPPYSSNSSYHGSPTQNSPYHHQRGGWGGQGHHGQMHNSSPPYRQNSFSGPGGVNNPNPFYQNQQGHYGGNQHGYQQSYRGGRGHGPHRGHFQQDQRFSGPRHRGRGGHFNNLQWTAPAPKQGGPPNQTFQGGYGSQPQTSPAPSHIASQDGREAPPVEEENPFRPSKELQVEDQGNSRIDNTDQDTQGNDQRGPAASKFSFAFKSKAPPQAPAKPAADFSKPKGPFQPSDNRPPPPQGPKNKHFDRRDDRHGFRGHDRKFAPHDRRHPNDRQQQLHQQLPPRERRPDRSRSPPSKKMKKEIKSRPTLPPEFAESESIYFRKPGNESVVGAGTYGKVFKAIHIYTKDKVALKKIRMEGERDGFPITAVREIRLLQHLRHKHVVALQEVMVEKNECFMVFEYLSHDLTGLINHPTFKLTPAHKKDLAKQMFDGLDYLHRRGVLHRDIKAANILISNTGQLKYADFGLARFYNKSRKLDYTNRVITIWYRPPELLLGETQYGPEVDIWSAACVFVEMFTKKAIFPGEGGELSQLDKVYNVLGTPTRSDWPGIVDLPWFELMQPADRRKRIFEAMFKDVFTAAGLDLVQKMFKYDPKKRPNAEQILNHEYFTSEEPLPEQPVELANVEGDWHEFESKMHRRENDKREKERRREEYVREKEKRKAREAGLPDPTPVADKKARLDDEGALKGSMPPPPPANGDNPTANTTDRATDPPAERITEREHEDGESEGEDGAPMSMSPA</sequence>
<feature type="compositionally biased region" description="Polar residues" evidence="11">
    <location>
        <begin position="435"/>
        <end position="457"/>
    </location>
</feature>
<feature type="binding site" evidence="10">
    <location>
        <position position="749"/>
    </location>
    <ligand>
        <name>ATP</name>
        <dbReference type="ChEBI" id="CHEBI:30616"/>
    </ligand>
</feature>
<evidence type="ECO:0000256" key="11">
    <source>
        <dbReference type="SAM" id="MobiDB-lite"/>
    </source>
</evidence>
<dbReference type="SUPFAM" id="SSF56112">
    <property type="entry name" value="Protein kinase-like (PK-like)"/>
    <property type="match status" value="1"/>
</dbReference>
<dbReference type="RefSeq" id="XP_016250018.1">
    <property type="nucleotide sequence ID" value="XM_016392499.1"/>
</dbReference>
<evidence type="ECO:0000256" key="8">
    <source>
        <dbReference type="ARBA" id="ARBA00047811"/>
    </source>
</evidence>
<dbReference type="PROSITE" id="PS50011">
    <property type="entry name" value="PROTEIN_KINASE_DOM"/>
    <property type="match status" value="1"/>
</dbReference>
<accession>A0A0D2AWY8</accession>
<keyword evidence="6" id="KW-0418">Kinase</keyword>
<feature type="region of interest" description="Disordered" evidence="11">
    <location>
        <begin position="1"/>
        <end position="707"/>
    </location>
</feature>
<keyword evidence="5 10" id="KW-0547">Nucleotide-binding</keyword>